<reference evidence="4" key="1">
    <citation type="journal article" date="2014" name="Proc. Natl. Acad. Sci. U.S.A.">
        <title>Extensive sampling of basidiomycete genomes demonstrates inadequacy of the white-rot/brown-rot paradigm for wood decay fungi.</title>
        <authorList>
            <person name="Riley R."/>
            <person name="Salamov A.A."/>
            <person name="Brown D.W."/>
            <person name="Nagy L.G."/>
            <person name="Floudas D."/>
            <person name="Held B.W."/>
            <person name="Levasseur A."/>
            <person name="Lombard V."/>
            <person name="Morin E."/>
            <person name="Otillar R."/>
            <person name="Lindquist E.A."/>
            <person name="Sun H."/>
            <person name="LaButti K.M."/>
            <person name="Schmutz J."/>
            <person name="Jabbour D."/>
            <person name="Luo H."/>
            <person name="Baker S.E."/>
            <person name="Pisabarro A.G."/>
            <person name="Walton J.D."/>
            <person name="Blanchette R.A."/>
            <person name="Henrissat B."/>
            <person name="Martin F."/>
            <person name="Cullen D."/>
            <person name="Hibbett D.S."/>
            <person name="Grigoriev I.V."/>
        </authorList>
    </citation>
    <scope>NUCLEOTIDE SEQUENCE [LARGE SCALE GENOMIC DNA]</scope>
    <source>
        <strain evidence="4">MUCL 33604</strain>
    </source>
</reference>
<sequence>MSSSSSPKYTLHYWPGLPGRGEYVRLAFEATDTPYVDDTDVKNIMPLTSGGVASPPHFAVPILEIPASSGSKRIKTQASQSAPEGAINSAYISQTSAILAYLAPKLGLAGDVDGEGEEEREIRRAHIDQLVLTSMDLCSEAHDTHHPIASSLYYEDQLQESKHRAQIFRAERVPKFMKHFNTVLSSNIAKSHRLVGSTTTTADLAFFQSLEGIKFAFPRLLKAMETSGTYPEVFEFHKSLASEEKLSAYLGSDRRRKFTNGIFRHYPELDGES</sequence>
<dbReference type="AlphaFoldDB" id="A0A067Q5C6"/>
<dbReference type="STRING" id="933084.A0A067Q5C6"/>
<name>A0A067Q5C6_9AGAM</name>
<dbReference type="Gene3D" id="3.40.30.10">
    <property type="entry name" value="Glutaredoxin"/>
    <property type="match status" value="1"/>
</dbReference>
<dbReference type="InterPro" id="IPR036282">
    <property type="entry name" value="Glutathione-S-Trfase_C_sf"/>
</dbReference>
<evidence type="ECO:0000259" key="2">
    <source>
        <dbReference type="PROSITE" id="PS50405"/>
    </source>
</evidence>
<dbReference type="PROSITE" id="PS50404">
    <property type="entry name" value="GST_NTER"/>
    <property type="match status" value="1"/>
</dbReference>
<dbReference type="PANTHER" id="PTHR11571">
    <property type="entry name" value="GLUTATHIONE S-TRANSFERASE"/>
    <property type="match status" value="1"/>
</dbReference>
<evidence type="ECO:0000259" key="1">
    <source>
        <dbReference type="PROSITE" id="PS50404"/>
    </source>
</evidence>
<dbReference type="InParanoid" id="A0A067Q5C6"/>
<dbReference type="Proteomes" id="UP000027265">
    <property type="component" value="Unassembled WGS sequence"/>
</dbReference>
<feature type="domain" description="GST C-terminal" evidence="2">
    <location>
        <begin position="120"/>
        <end position="269"/>
    </location>
</feature>
<dbReference type="InterPro" id="IPR036249">
    <property type="entry name" value="Thioredoxin-like_sf"/>
</dbReference>
<dbReference type="InterPro" id="IPR004045">
    <property type="entry name" value="Glutathione_S-Trfase_N"/>
</dbReference>
<organism evidence="3 4">
    <name type="scientific">Jaapia argillacea MUCL 33604</name>
    <dbReference type="NCBI Taxonomy" id="933084"/>
    <lineage>
        <taxon>Eukaryota</taxon>
        <taxon>Fungi</taxon>
        <taxon>Dikarya</taxon>
        <taxon>Basidiomycota</taxon>
        <taxon>Agaricomycotina</taxon>
        <taxon>Agaricomycetes</taxon>
        <taxon>Agaricomycetidae</taxon>
        <taxon>Jaapiales</taxon>
        <taxon>Jaapiaceae</taxon>
        <taxon>Jaapia</taxon>
    </lineage>
</organism>
<dbReference type="InterPro" id="IPR004046">
    <property type="entry name" value="GST_C"/>
</dbReference>
<evidence type="ECO:0000313" key="4">
    <source>
        <dbReference type="Proteomes" id="UP000027265"/>
    </source>
</evidence>
<gene>
    <name evidence="3" type="ORF">JAAARDRAFT_122624</name>
</gene>
<dbReference type="SUPFAM" id="SSF47616">
    <property type="entry name" value="GST C-terminal domain-like"/>
    <property type="match status" value="1"/>
</dbReference>
<keyword evidence="4" id="KW-1185">Reference proteome</keyword>
<protein>
    <recommendedName>
        <fullName evidence="5">GST C-terminal domain-containing protein</fullName>
    </recommendedName>
</protein>
<dbReference type="GO" id="GO:0004364">
    <property type="term" value="F:glutathione transferase activity"/>
    <property type="evidence" value="ECO:0007669"/>
    <property type="project" value="TreeGrafter"/>
</dbReference>
<dbReference type="Gene3D" id="1.20.1050.10">
    <property type="match status" value="1"/>
</dbReference>
<dbReference type="Pfam" id="PF14497">
    <property type="entry name" value="GST_C_3"/>
    <property type="match status" value="1"/>
</dbReference>
<dbReference type="PROSITE" id="PS50405">
    <property type="entry name" value="GST_CTER"/>
    <property type="match status" value="1"/>
</dbReference>
<dbReference type="HOGENOM" id="CLU_039475_0_1_1"/>
<dbReference type="SUPFAM" id="SSF52833">
    <property type="entry name" value="Thioredoxin-like"/>
    <property type="match status" value="1"/>
</dbReference>
<evidence type="ECO:0008006" key="5">
    <source>
        <dbReference type="Google" id="ProtNLM"/>
    </source>
</evidence>
<dbReference type="PANTHER" id="PTHR11571:SF263">
    <property type="entry name" value="GLUTATHIONE S-TRANSFERASE"/>
    <property type="match status" value="1"/>
</dbReference>
<dbReference type="GO" id="GO:0006749">
    <property type="term" value="P:glutathione metabolic process"/>
    <property type="evidence" value="ECO:0007669"/>
    <property type="project" value="TreeGrafter"/>
</dbReference>
<dbReference type="EMBL" id="KL197711">
    <property type="protein sequence ID" value="KDQ62258.1"/>
    <property type="molecule type" value="Genomic_DNA"/>
</dbReference>
<proteinExistence type="predicted"/>
<dbReference type="OrthoDB" id="414243at2759"/>
<feature type="domain" description="GST N-terminal" evidence="1">
    <location>
        <begin position="7"/>
        <end position="110"/>
    </location>
</feature>
<dbReference type="InterPro" id="IPR010987">
    <property type="entry name" value="Glutathione-S-Trfase_C-like"/>
</dbReference>
<evidence type="ECO:0000313" key="3">
    <source>
        <dbReference type="EMBL" id="KDQ62258.1"/>
    </source>
</evidence>
<dbReference type="InterPro" id="IPR050213">
    <property type="entry name" value="GST_superfamily"/>
</dbReference>
<dbReference type="CDD" id="cd03192">
    <property type="entry name" value="GST_C_Sigma_like"/>
    <property type="match status" value="1"/>
</dbReference>
<accession>A0A067Q5C6</accession>